<dbReference type="SUPFAM" id="SSF56801">
    <property type="entry name" value="Acetyl-CoA synthetase-like"/>
    <property type="match status" value="2"/>
</dbReference>
<evidence type="ECO:0000256" key="1">
    <source>
        <dbReference type="ARBA" id="ARBA00022450"/>
    </source>
</evidence>
<evidence type="ECO:0000256" key="3">
    <source>
        <dbReference type="SAM" id="MobiDB-lite"/>
    </source>
</evidence>
<dbReference type="InterPro" id="IPR009081">
    <property type="entry name" value="PP-bd_ACP"/>
</dbReference>
<sequence>MSDTTFRCYVIGSDTLLQECTDHLLSAGHTVRGVVTDTERIADWARERGLEVIAPEGDWVDRLRTGPFDHLFAITWLKILPDEVLALPRGRAVNFHDGPLPAWAGLNAPAWALMGGVDRYGIVWHEMTSGVDRGDILVREAIEVADDETSLSLNTKCFAAARDSFPRLVAGLASGTLRGEAQDPAQRSYFGRHDRPDRAGFLDWRRPASELHARVRALDFGPYPNPLGRPRLLDASGRSWLVTAARAEPGDAPVAAGTVVRADAAGVAIGTAEGLLVVTGLQDAWGRPVDSPASALPAGTRLPALADAAALDEAVRTAARTEAFWTRRLGALDPAVVPDLAESGAPADTPPSEPLVLPLPSAPPAALLAALAVVSARLGRREAGDLGWWEPDADPTVFSPWRPLRVDLDAGAPFAALTGAAEAAIAEVRERGPFPTDLASRRPGAPAPAMRPEGPPLAVGVDLAARSGDDLPPVRLSLSAAGGPARLVVDPARLPERTARALAGAITALIADAAARPDAAWSALSLVDDAARRHLLGDLAGPDTPVGESFVHERFEARAAAEPDRPALRVGGRRISYGELDRRANAVAHRLRELGVGPDAIVGVYVERSIELMVATLGVLKAGGAYLPLDPDFPADRVAFMLADAQAPVVLIHGARPGELDEDTTTVVDLDDLGTADAAPPRGELRTDHLAYVIYTSGSTGRPKGVLVEHRNVANFFAGMDGVVEHDPPGLWMAVTSLSFDISVLELFWTLARGFEVVILVDRTASDRAEATASARLEQRGMQFGLFMWGNDDGPGRDKYRLMLDAGRYFDQNGFDSVWTPERHFHAFGGPFPNPSVTSAALAAVTDNLAIRSGSCVSPLHHPIRIAEEWAVVDNLSNGRVGLSFAAGWQPNDFVLRPESFPNQKQVMMDQIDLVRRLWRGEAVEFTNPAGKPVSITTLPRPVQAELPFWVTTAGNPDSYRRAGAMGANVLTHLLGQSIDEVAEKIAIYREARAEAGFDPEGGTVTLMLHTFVGDDDDQVREWVREPMKDYLRASMKLVLGFAWSFPAFKRPGGADSTPDDIDLSSLTEEENEAILDFAFDRYYETSGLFGTPSSCVDMVARCAGAGVDEIACLLDFGVDTDLVTDSLPLLKEVRDRSNAAFEGSASAADAASHPEPGADRSVAEWLREGVTHLQCTPSMARMFLDQDDVQEALGGLDQMMVGGEAFPEQLAEQLRRVVTGRVTNMYGPTETTIWSTTHDVDRDGPVPIGRPIANTTIRLLDPQGGLVPPGVPGELCIGGLGVVRGYHARPELTAERFIADPYGAPGERLYRTGDLARWDEHGVLEFLGRIDQQVKVRGYRIEPGEIEALLEARDEVTRATVVLREDTPGDQRLVGYLVVDGPVDADELRRFLGESLPSYMVPAHLVTLDRLPLTPNGKIDRKALPAPRDVAVRTQPVVAPSTPLESTLVQAWIEVLGVPEIGTEDNFFDAGGHSLLVVQLHRILTERIDRPLSLVDLYRFPTIRSLAEHLSAEAPATEALDESAARGARRREMMRRRRGG</sequence>
<protein>
    <submittedName>
        <fullName evidence="5">MupA/Atu3671 family FMN-dependent luciferase-like monooxygenase</fullName>
    </submittedName>
</protein>
<dbReference type="InterPro" id="IPR020845">
    <property type="entry name" value="AMP-binding_CS"/>
</dbReference>
<dbReference type="SUPFAM" id="SSF51679">
    <property type="entry name" value="Bacterial luciferase-like"/>
    <property type="match status" value="1"/>
</dbReference>
<dbReference type="PANTHER" id="PTHR45527:SF1">
    <property type="entry name" value="FATTY ACID SYNTHASE"/>
    <property type="match status" value="1"/>
</dbReference>
<dbReference type="InterPro" id="IPR042099">
    <property type="entry name" value="ANL_N_sf"/>
</dbReference>
<dbReference type="InterPro" id="IPR036661">
    <property type="entry name" value="Luciferase-like_sf"/>
</dbReference>
<evidence type="ECO:0000259" key="4">
    <source>
        <dbReference type="PROSITE" id="PS50075"/>
    </source>
</evidence>
<dbReference type="InterPro" id="IPR005793">
    <property type="entry name" value="Formyl_trans_C"/>
</dbReference>
<dbReference type="Pfam" id="PF00550">
    <property type="entry name" value="PP-binding"/>
    <property type="match status" value="1"/>
</dbReference>
<dbReference type="InterPro" id="IPR025110">
    <property type="entry name" value="AMP-bd_C"/>
</dbReference>
<keyword evidence="2" id="KW-0597">Phosphoprotein</keyword>
<gene>
    <name evidence="5" type="ORF">WI372_11500</name>
</gene>
<dbReference type="Proteomes" id="UP001484239">
    <property type="component" value="Unassembled WGS sequence"/>
</dbReference>
<dbReference type="InterPro" id="IPR011251">
    <property type="entry name" value="Luciferase-like_dom"/>
</dbReference>
<dbReference type="InterPro" id="IPR000873">
    <property type="entry name" value="AMP-dep_synth/lig_dom"/>
</dbReference>
<dbReference type="SUPFAM" id="SSF47336">
    <property type="entry name" value="ACP-like"/>
    <property type="match status" value="1"/>
</dbReference>
<dbReference type="Gene3D" id="3.20.20.30">
    <property type="entry name" value="Luciferase-like domain"/>
    <property type="match status" value="1"/>
</dbReference>
<evidence type="ECO:0000313" key="5">
    <source>
        <dbReference type="EMBL" id="MEK9501606.1"/>
    </source>
</evidence>
<feature type="region of interest" description="Disordered" evidence="3">
    <location>
        <begin position="434"/>
        <end position="453"/>
    </location>
</feature>
<accession>A0ABU9EAN0</accession>
<dbReference type="Gene3D" id="3.40.50.12780">
    <property type="entry name" value="N-terminal domain of ligase-like"/>
    <property type="match status" value="2"/>
</dbReference>
<dbReference type="SMART" id="SM00823">
    <property type="entry name" value="PKS_PP"/>
    <property type="match status" value="1"/>
</dbReference>
<dbReference type="NCBIfam" id="TIGR04020">
    <property type="entry name" value="seco_metab_LLM"/>
    <property type="match status" value="1"/>
</dbReference>
<feature type="compositionally biased region" description="Basic residues" evidence="3">
    <location>
        <begin position="1528"/>
        <end position="1541"/>
    </location>
</feature>
<evidence type="ECO:0000313" key="6">
    <source>
        <dbReference type="Proteomes" id="UP001484239"/>
    </source>
</evidence>
<dbReference type="Gene3D" id="3.30.300.30">
    <property type="match status" value="1"/>
</dbReference>
<dbReference type="InterPro" id="IPR002376">
    <property type="entry name" value="Formyl_transf_N"/>
</dbReference>
<dbReference type="InterPro" id="IPR036736">
    <property type="entry name" value="ACP-like_sf"/>
</dbReference>
<proteinExistence type="predicted"/>
<keyword evidence="1" id="KW-0596">Phosphopantetheine</keyword>
<reference evidence="5 6" key="1">
    <citation type="submission" date="2024-02" db="EMBL/GenBank/DDBJ databases">
        <title>A novel Gemmatimonadota bacterium.</title>
        <authorList>
            <person name="Du Z.-J."/>
            <person name="Ye Y.-Q."/>
        </authorList>
    </citation>
    <scope>NUCLEOTIDE SEQUENCE [LARGE SCALE GENOMIC DNA]</scope>
    <source>
        <strain evidence="5 6">DH-20</strain>
    </source>
</reference>
<evidence type="ECO:0000256" key="2">
    <source>
        <dbReference type="ARBA" id="ARBA00022553"/>
    </source>
</evidence>
<dbReference type="InterPro" id="IPR036477">
    <property type="entry name" value="Formyl_transf_N_sf"/>
</dbReference>
<dbReference type="Pfam" id="PF02911">
    <property type="entry name" value="Formyl_trans_C"/>
    <property type="match status" value="1"/>
</dbReference>
<dbReference type="PROSITE" id="PS00455">
    <property type="entry name" value="AMP_BINDING"/>
    <property type="match status" value="1"/>
</dbReference>
<dbReference type="InterPro" id="IPR024011">
    <property type="entry name" value="Biosynth_lucif-like_mOase_dom"/>
</dbReference>
<dbReference type="PROSITE" id="PS50075">
    <property type="entry name" value="CARRIER"/>
    <property type="match status" value="1"/>
</dbReference>
<dbReference type="InterPro" id="IPR045851">
    <property type="entry name" value="AMP-bd_C_sf"/>
</dbReference>
<dbReference type="RefSeq" id="WP_405287013.1">
    <property type="nucleotide sequence ID" value="NZ_JBBHLI010000006.1"/>
</dbReference>
<dbReference type="Gene3D" id="3.40.50.12230">
    <property type="match status" value="1"/>
</dbReference>
<dbReference type="CDD" id="cd05930">
    <property type="entry name" value="A_NRPS"/>
    <property type="match status" value="1"/>
</dbReference>
<dbReference type="PANTHER" id="PTHR45527">
    <property type="entry name" value="NONRIBOSOMAL PEPTIDE SYNTHETASE"/>
    <property type="match status" value="1"/>
</dbReference>
<keyword evidence="6" id="KW-1185">Reference proteome</keyword>
<organism evidence="5 6">
    <name type="scientific">Gaopeijia maritima</name>
    <dbReference type="NCBI Taxonomy" id="3119007"/>
    <lineage>
        <taxon>Bacteria</taxon>
        <taxon>Pseudomonadati</taxon>
        <taxon>Gemmatimonadota</taxon>
        <taxon>Longimicrobiia</taxon>
        <taxon>Gaopeijiales</taxon>
        <taxon>Gaopeijiaceae</taxon>
        <taxon>Gaopeijia</taxon>
    </lineage>
</organism>
<dbReference type="SUPFAM" id="SSF50486">
    <property type="entry name" value="FMT C-terminal domain-like"/>
    <property type="match status" value="1"/>
</dbReference>
<comment type="caution">
    <text evidence="5">The sequence shown here is derived from an EMBL/GenBank/DDBJ whole genome shotgun (WGS) entry which is preliminary data.</text>
</comment>
<dbReference type="EMBL" id="JBBHLI010000006">
    <property type="protein sequence ID" value="MEK9501606.1"/>
    <property type="molecule type" value="Genomic_DNA"/>
</dbReference>
<dbReference type="Pfam" id="PF13193">
    <property type="entry name" value="AMP-binding_C"/>
    <property type="match status" value="1"/>
</dbReference>
<dbReference type="InterPro" id="IPR011034">
    <property type="entry name" value="Formyl_transferase-like_C_sf"/>
</dbReference>
<feature type="domain" description="Carrier" evidence="4">
    <location>
        <begin position="1440"/>
        <end position="1515"/>
    </location>
</feature>
<dbReference type="Pfam" id="PF00551">
    <property type="entry name" value="Formyl_trans_N"/>
    <property type="match status" value="1"/>
</dbReference>
<dbReference type="SUPFAM" id="SSF52777">
    <property type="entry name" value="CoA-dependent acyltransferases"/>
    <property type="match status" value="1"/>
</dbReference>
<dbReference type="Pfam" id="PF00296">
    <property type="entry name" value="Bac_luciferase"/>
    <property type="match status" value="1"/>
</dbReference>
<name>A0ABU9EAN0_9BACT</name>
<feature type="region of interest" description="Disordered" evidence="3">
    <location>
        <begin position="1519"/>
        <end position="1541"/>
    </location>
</feature>
<feature type="compositionally biased region" description="Low complexity" evidence="3">
    <location>
        <begin position="441"/>
        <end position="452"/>
    </location>
</feature>
<dbReference type="Gene3D" id="3.30.559.30">
    <property type="entry name" value="Nonribosomal peptide synthetase, condensation domain"/>
    <property type="match status" value="1"/>
</dbReference>
<dbReference type="Pfam" id="PF00501">
    <property type="entry name" value="AMP-binding"/>
    <property type="match status" value="2"/>
</dbReference>
<dbReference type="Gene3D" id="1.10.1200.10">
    <property type="entry name" value="ACP-like"/>
    <property type="match status" value="1"/>
</dbReference>
<dbReference type="InterPro" id="IPR020806">
    <property type="entry name" value="PKS_PP-bd"/>
</dbReference>
<dbReference type="SUPFAM" id="SSF53328">
    <property type="entry name" value="Formyltransferase"/>
    <property type="match status" value="1"/>
</dbReference>